<dbReference type="PIRSF" id="PIRSF032064">
    <property type="entry name" value="UCP032064"/>
    <property type="match status" value="1"/>
</dbReference>
<dbReference type="EMBL" id="FQYO01000003">
    <property type="protein sequence ID" value="SHI79772.1"/>
    <property type="molecule type" value="Genomic_DNA"/>
</dbReference>
<name>A0A1M6E2P8_9RHOB</name>
<reference evidence="2 3" key="1">
    <citation type="submission" date="2016-11" db="EMBL/GenBank/DDBJ databases">
        <authorList>
            <person name="Jaros S."/>
            <person name="Januszkiewicz K."/>
            <person name="Wedrychowicz H."/>
        </authorList>
    </citation>
    <scope>NUCLEOTIDE SEQUENCE [LARGE SCALE GENOMIC DNA]</scope>
    <source>
        <strain evidence="2 3">DSM 100565</strain>
    </source>
</reference>
<evidence type="ECO:0000313" key="3">
    <source>
        <dbReference type="Proteomes" id="UP000184292"/>
    </source>
</evidence>
<dbReference type="InterPro" id="IPR010593">
    <property type="entry name" value="DUF1159"/>
</dbReference>
<evidence type="ECO:0008006" key="4">
    <source>
        <dbReference type="Google" id="ProtNLM"/>
    </source>
</evidence>
<protein>
    <recommendedName>
        <fullName evidence="4">RNA-binding protein</fullName>
    </recommendedName>
</protein>
<dbReference type="AlphaFoldDB" id="A0A1M6E2P8"/>
<dbReference type="Proteomes" id="UP000184292">
    <property type="component" value="Unassembled WGS sequence"/>
</dbReference>
<organism evidence="2 3">
    <name type="scientific">Wenxinia saemankumensis</name>
    <dbReference type="NCBI Taxonomy" id="1447782"/>
    <lineage>
        <taxon>Bacteria</taxon>
        <taxon>Pseudomonadati</taxon>
        <taxon>Pseudomonadota</taxon>
        <taxon>Alphaproteobacteria</taxon>
        <taxon>Rhodobacterales</taxon>
        <taxon>Roseobacteraceae</taxon>
        <taxon>Wenxinia</taxon>
    </lineage>
</organism>
<accession>A0A1M6E2P8</accession>
<dbReference type="STRING" id="1447782.SAMN05444417_1765"/>
<sequence>MAHQSRRTPSTYGFARTSKLLEGRIRKASESRGFAVSRVLTHWAEIAGADMAAICRPVEISYARGGIGATLTVLTTGAQAPMLEMQKERLVERVNAAYGYRAVARLRITQTAATGFAEGQASFSPAPAAAPPGPPPPEAARMTGAVTDTQLRLALEALAANVLSKRTSKTDEESR</sequence>
<dbReference type="InterPro" id="IPR007922">
    <property type="entry name" value="DciA-like"/>
</dbReference>
<feature type="region of interest" description="Disordered" evidence="1">
    <location>
        <begin position="122"/>
        <end position="145"/>
    </location>
</feature>
<dbReference type="PANTHER" id="PTHR36456:SF1">
    <property type="entry name" value="UPF0232 PROTEIN SCO3875"/>
    <property type="match status" value="1"/>
</dbReference>
<feature type="compositionally biased region" description="Pro residues" evidence="1">
    <location>
        <begin position="128"/>
        <end position="138"/>
    </location>
</feature>
<evidence type="ECO:0000313" key="2">
    <source>
        <dbReference type="EMBL" id="SHI79772.1"/>
    </source>
</evidence>
<dbReference type="OrthoDB" id="7160947at2"/>
<dbReference type="PANTHER" id="PTHR36456">
    <property type="entry name" value="UPF0232 PROTEIN SCO3875"/>
    <property type="match status" value="1"/>
</dbReference>
<proteinExistence type="predicted"/>
<dbReference type="Pfam" id="PF05258">
    <property type="entry name" value="DciA"/>
    <property type="match status" value="1"/>
</dbReference>
<gene>
    <name evidence="2" type="ORF">SAMN05444417_1765</name>
</gene>
<dbReference type="RefSeq" id="WP_073328567.1">
    <property type="nucleotide sequence ID" value="NZ_FQYO01000003.1"/>
</dbReference>
<keyword evidence="3" id="KW-1185">Reference proteome</keyword>
<evidence type="ECO:0000256" key="1">
    <source>
        <dbReference type="SAM" id="MobiDB-lite"/>
    </source>
</evidence>